<feature type="transmembrane region" description="Helical" evidence="7">
    <location>
        <begin position="117"/>
        <end position="133"/>
    </location>
</feature>
<sequence length="298" mass="34140">MITEKREKQILMMSFISGLIFAMIEFIFSIYSDSQSALTDAVYDASELVFIALLLFLTPLFHKPVSEKHPYGYFQIESIFVIIKSVMMLSVTIGVFVEILKSALAGGNMVNNTQISIFQFCLGFASVFIFLVMKKLNKNLSSPTITAELLGWKLDIIYSFGMSFAFFISLYLKHTPFAWIAPYVDQVIAVVVMIFVLPESVKVLWKAIKDVFLFSPEETKMDEIKRLCNPILKKYQFSPIFYDVTKTGRHLWIAIYFQIEAESMVIKDLEHALKAVNEQVQKSYQECTCELILIPKKA</sequence>
<keyword evidence="5 7" id="KW-0472">Membrane</keyword>
<keyword evidence="2" id="KW-0813">Transport</keyword>
<feature type="transmembrane region" description="Helical" evidence="7">
    <location>
        <begin position="154"/>
        <end position="172"/>
    </location>
</feature>
<evidence type="ECO:0000256" key="2">
    <source>
        <dbReference type="ARBA" id="ARBA00022448"/>
    </source>
</evidence>
<evidence type="ECO:0000313" key="10">
    <source>
        <dbReference type="EMBL" id="RHM07216.1"/>
    </source>
</evidence>
<evidence type="ECO:0000313" key="11">
    <source>
        <dbReference type="Proteomes" id="UP000284868"/>
    </source>
</evidence>
<evidence type="ECO:0000256" key="1">
    <source>
        <dbReference type="ARBA" id="ARBA00004141"/>
    </source>
</evidence>
<dbReference type="GO" id="GO:0015086">
    <property type="term" value="F:cadmium ion transmembrane transporter activity"/>
    <property type="evidence" value="ECO:0007669"/>
    <property type="project" value="TreeGrafter"/>
</dbReference>
<dbReference type="GO" id="GO:0015093">
    <property type="term" value="F:ferrous iron transmembrane transporter activity"/>
    <property type="evidence" value="ECO:0007669"/>
    <property type="project" value="TreeGrafter"/>
</dbReference>
<name>A0A415P3L1_9FIRM</name>
<dbReference type="InterPro" id="IPR058533">
    <property type="entry name" value="Cation_efflux_TM"/>
</dbReference>
<accession>A0A415P3L1</accession>
<keyword evidence="6" id="KW-0175">Coiled coil</keyword>
<dbReference type="GO" id="GO:0015341">
    <property type="term" value="F:zinc efflux antiporter activity"/>
    <property type="evidence" value="ECO:0007669"/>
    <property type="project" value="TreeGrafter"/>
</dbReference>
<organism evidence="10 11">
    <name type="scientific">Amedibacillus dolichus</name>
    <dbReference type="NCBI Taxonomy" id="31971"/>
    <lineage>
        <taxon>Bacteria</taxon>
        <taxon>Bacillati</taxon>
        <taxon>Bacillota</taxon>
        <taxon>Erysipelotrichia</taxon>
        <taxon>Erysipelotrichales</taxon>
        <taxon>Erysipelotrichaceae</taxon>
        <taxon>Amedibacillus</taxon>
    </lineage>
</organism>
<proteinExistence type="predicted"/>
<dbReference type="Pfam" id="PF01545">
    <property type="entry name" value="Cation_efflux"/>
    <property type="match status" value="1"/>
</dbReference>
<dbReference type="EMBL" id="JAGZMZ010000016">
    <property type="protein sequence ID" value="MBS4884479.1"/>
    <property type="molecule type" value="Genomic_DNA"/>
</dbReference>
<keyword evidence="3 7" id="KW-0812">Transmembrane</keyword>
<dbReference type="Proteomes" id="UP000753219">
    <property type="component" value="Unassembled WGS sequence"/>
</dbReference>
<keyword evidence="11" id="KW-1185">Reference proteome</keyword>
<evidence type="ECO:0000256" key="6">
    <source>
        <dbReference type="SAM" id="Coils"/>
    </source>
</evidence>
<dbReference type="Proteomes" id="UP000284868">
    <property type="component" value="Unassembled WGS sequence"/>
</dbReference>
<protein>
    <submittedName>
        <fullName evidence="9">Cation transporter</fullName>
    </submittedName>
    <submittedName>
        <fullName evidence="10">Iron transporter</fullName>
    </submittedName>
</protein>
<feature type="transmembrane region" description="Helical" evidence="7">
    <location>
        <begin position="43"/>
        <end position="61"/>
    </location>
</feature>
<dbReference type="PANTHER" id="PTHR43840:SF15">
    <property type="entry name" value="MITOCHONDRIAL METAL TRANSPORTER 1-RELATED"/>
    <property type="match status" value="1"/>
</dbReference>
<evidence type="ECO:0000259" key="8">
    <source>
        <dbReference type="Pfam" id="PF01545"/>
    </source>
</evidence>
<dbReference type="InterPro" id="IPR050291">
    <property type="entry name" value="CDF_Transporter"/>
</dbReference>
<dbReference type="PANTHER" id="PTHR43840">
    <property type="entry name" value="MITOCHONDRIAL METAL TRANSPORTER 1-RELATED"/>
    <property type="match status" value="1"/>
</dbReference>
<dbReference type="InterPro" id="IPR027469">
    <property type="entry name" value="Cation_efflux_TMD_sf"/>
</dbReference>
<gene>
    <name evidence="10" type="ORF">DWZ83_09140</name>
    <name evidence="9" type="ORF">KHZ85_06910</name>
</gene>
<comment type="subcellular location">
    <subcellularLocation>
        <location evidence="1">Membrane</location>
        <topology evidence="1">Multi-pass membrane protein</topology>
    </subcellularLocation>
</comment>
<feature type="transmembrane region" description="Helical" evidence="7">
    <location>
        <begin position="178"/>
        <end position="197"/>
    </location>
</feature>
<keyword evidence="4 7" id="KW-1133">Transmembrane helix</keyword>
<dbReference type="EMBL" id="QRPK01000066">
    <property type="protein sequence ID" value="RHM07216.1"/>
    <property type="molecule type" value="Genomic_DNA"/>
</dbReference>
<dbReference type="GO" id="GO:0006882">
    <property type="term" value="P:intracellular zinc ion homeostasis"/>
    <property type="evidence" value="ECO:0007669"/>
    <property type="project" value="TreeGrafter"/>
</dbReference>
<dbReference type="SUPFAM" id="SSF161111">
    <property type="entry name" value="Cation efflux protein transmembrane domain-like"/>
    <property type="match status" value="1"/>
</dbReference>
<dbReference type="GO" id="GO:0005886">
    <property type="term" value="C:plasma membrane"/>
    <property type="evidence" value="ECO:0007669"/>
    <property type="project" value="TreeGrafter"/>
</dbReference>
<evidence type="ECO:0000256" key="4">
    <source>
        <dbReference type="ARBA" id="ARBA00022989"/>
    </source>
</evidence>
<dbReference type="RefSeq" id="WP_022420197.1">
    <property type="nucleotide sequence ID" value="NZ_CAJKGD010000015.1"/>
</dbReference>
<comment type="caution">
    <text evidence="10">The sequence shown here is derived from an EMBL/GenBank/DDBJ whole genome shotgun (WGS) entry which is preliminary data.</text>
</comment>
<reference evidence="9" key="2">
    <citation type="submission" date="2021-02" db="EMBL/GenBank/DDBJ databases">
        <title>Infant gut strain persistence is associated with maternal origin, phylogeny, and functional potential including surface adhesion and iron acquisition.</title>
        <authorList>
            <person name="Lou Y.C."/>
        </authorList>
    </citation>
    <scope>NUCLEOTIDE SEQUENCE</scope>
    <source>
        <strain evidence="9">L3_108_103G1_dasL3_108_103G1_concoct_2</strain>
    </source>
</reference>
<dbReference type="Gene3D" id="1.20.1510.10">
    <property type="entry name" value="Cation efflux protein transmembrane domain"/>
    <property type="match status" value="1"/>
</dbReference>
<feature type="coiled-coil region" evidence="6">
    <location>
        <begin position="259"/>
        <end position="286"/>
    </location>
</feature>
<dbReference type="AlphaFoldDB" id="A0A415P3L1"/>
<reference evidence="10 11" key="1">
    <citation type="submission" date="2018-08" db="EMBL/GenBank/DDBJ databases">
        <title>A genome reference for cultivated species of the human gut microbiota.</title>
        <authorList>
            <person name="Zou Y."/>
            <person name="Xue W."/>
            <person name="Luo G."/>
        </authorList>
    </citation>
    <scope>NUCLEOTIDE SEQUENCE [LARGE SCALE GENOMIC DNA]</scope>
    <source>
        <strain evidence="10 11">AF35-6BH</strain>
    </source>
</reference>
<feature type="transmembrane region" description="Helical" evidence="7">
    <location>
        <begin position="73"/>
        <end position="97"/>
    </location>
</feature>
<evidence type="ECO:0000256" key="7">
    <source>
        <dbReference type="SAM" id="Phobius"/>
    </source>
</evidence>
<evidence type="ECO:0000256" key="5">
    <source>
        <dbReference type="ARBA" id="ARBA00023136"/>
    </source>
</evidence>
<dbReference type="OrthoDB" id="1926678at2"/>
<feature type="transmembrane region" description="Helical" evidence="7">
    <location>
        <begin position="12"/>
        <end position="31"/>
    </location>
</feature>
<evidence type="ECO:0000256" key="3">
    <source>
        <dbReference type="ARBA" id="ARBA00022692"/>
    </source>
</evidence>
<evidence type="ECO:0000313" key="9">
    <source>
        <dbReference type="EMBL" id="MBS4884479.1"/>
    </source>
</evidence>
<feature type="domain" description="Cation efflux protein transmembrane" evidence="8">
    <location>
        <begin position="12"/>
        <end position="209"/>
    </location>
</feature>